<dbReference type="SUPFAM" id="SSF53686">
    <property type="entry name" value="Tryptophan synthase beta subunit-like PLP-dependent enzymes"/>
    <property type="match status" value="1"/>
</dbReference>
<feature type="compositionally biased region" description="Basic residues" evidence="4">
    <location>
        <begin position="54"/>
        <end position="63"/>
    </location>
</feature>
<reference evidence="6 7" key="1">
    <citation type="submission" date="2019-11" db="EMBL/GenBank/DDBJ databases">
        <authorList>
            <person name="Yuan L."/>
        </authorList>
    </citation>
    <scope>NUCLEOTIDE SEQUENCE [LARGE SCALE GENOMIC DNA]</scope>
    <source>
        <strain evidence="6 7">TRM43335</strain>
    </source>
</reference>
<evidence type="ECO:0000256" key="3">
    <source>
        <dbReference type="ARBA" id="ARBA00022898"/>
    </source>
</evidence>
<evidence type="ECO:0000256" key="1">
    <source>
        <dbReference type="ARBA" id="ARBA00001933"/>
    </source>
</evidence>
<dbReference type="InterPro" id="IPR001926">
    <property type="entry name" value="TrpB-like_PALP"/>
</dbReference>
<feature type="region of interest" description="Disordered" evidence="4">
    <location>
        <begin position="1"/>
        <end position="101"/>
    </location>
</feature>
<feature type="compositionally biased region" description="Pro residues" evidence="4">
    <location>
        <begin position="85"/>
        <end position="95"/>
    </location>
</feature>
<evidence type="ECO:0000313" key="6">
    <source>
        <dbReference type="EMBL" id="MTE20951.1"/>
    </source>
</evidence>
<dbReference type="Pfam" id="PF00291">
    <property type="entry name" value="PALP"/>
    <property type="match status" value="1"/>
</dbReference>
<comment type="caution">
    <text evidence="6">The sequence shown here is derived from an EMBL/GenBank/DDBJ whole genome shotgun (WGS) entry which is preliminary data.</text>
</comment>
<dbReference type="AlphaFoldDB" id="A0A6G2BF95"/>
<evidence type="ECO:0000256" key="4">
    <source>
        <dbReference type="SAM" id="MobiDB-lite"/>
    </source>
</evidence>
<name>A0A6G2BF95_9ACTN</name>
<feature type="compositionally biased region" description="Low complexity" evidence="4">
    <location>
        <begin position="11"/>
        <end position="31"/>
    </location>
</feature>
<keyword evidence="3" id="KW-0663">Pyridoxal phosphate</keyword>
<organism evidence="6 7">
    <name type="scientific">Streptomyces taklimakanensis</name>
    <dbReference type="NCBI Taxonomy" id="2569853"/>
    <lineage>
        <taxon>Bacteria</taxon>
        <taxon>Bacillati</taxon>
        <taxon>Actinomycetota</taxon>
        <taxon>Actinomycetes</taxon>
        <taxon>Kitasatosporales</taxon>
        <taxon>Streptomycetaceae</taxon>
        <taxon>Streptomyces</taxon>
    </lineage>
</organism>
<evidence type="ECO:0000313" key="7">
    <source>
        <dbReference type="Proteomes" id="UP000473014"/>
    </source>
</evidence>
<feature type="domain" description="Tryptophan synthase beta chain-like PALP" evidence="5">
    <location>
        <begin position="123"/>
        <end position="298"/>
    </location>
</feature>
<evidence type="ECO:0000259" key="5">
    <source>
        <dbReference type="Pfam" id="PF00291"/>
    </source>
</evidence>
<dbReference type="InterPro" id="IPR036052">
    <property type="entry name" value="TrpB-like_PALP_sf"/>
</dbReference>
<protein>
    <submittedName>
        <fullName evidence="6">Pyridoxal-phosphate dependent enzyme</fullName>
    </submittedName>
</protein>
<evidence type="ECO:0000256" key="2">
    <source>
        <dbReference type="ARBA" id="ARBA00008639"/>
    </source>
</evidence>
<dbReference type="GO" id="GO:1901605">
    <property type="term" value="P:alpha-amino acid metabolic process"/>
    <property type="evidence" value="ECO:0007669"/>
    <property type="project" value="UniProtKB-ARBA"/>
</dbReference>
<proteinExistence type="inferred from homology"/>
<dbReference type="PANTHER" id="PTHR43780:SF2">
    <property type="entry name" value="1-AMINOCYCLOPROPANE-1-CARBOXYLATE DEAMINASE-RELATED"/>
    <property type="match status" value="1"/>
</dbReference>
<accession>A0A6G2BF95</accession>
<sequence>MTHLTSGARCGRGPAVRAAPLRPVRRAPSPSGRIRNLEGGRSGRALRAPTAPGHRNRPGRHRVPSPSGAGSDNGGVNSPVHGDPDPPPSAAPSGPPLNGLDALDALSARLPSPLTEVADERFARRDVRLLLKRDDLIHPEVTGNKWRKLVPNLRAALRDGEHTLLTFGGAYSNHLRATAAAGRLLGLSTVGVVRGEELAHRPLNASLARCAADGMRLHFVTRAAYRRRNDPEWISELRALFGPFRLVPEGGSNAEAVRGAAGLGRELRGAADVVGVACGTGGTLAGLAAGLADGQRAVGFAVLRGGFLPAEVERLQRAAFGDRRGTWTVEERFHCGGYARTTDALEGFARDFADRHGLPGMDRIYVAKMLYGLSVLADEGAFAPGTSVAAVVTG</sequence>
<comment type="similarity">
    <text evidence="2">Belongs to the ACC deaminase/D-cysteine desulfhydrase family.</text>
</comment>
<keyword evidence="7" id="KW-1185">Reference proteome</keyword>
<dbReference type="PANTHER" id="PTHR43780">
    <property type="entry name" value="1-AMINOCYCLOPROPANE-1-CARBOXYLATE DEAMINASE-RELATED"/>
    <property type="match status" value="1"/>
</dbReference>
<gene>
    <name evidence="6" type="ORF">F0L17_17875</name>
</gene>
<dbReference type="Proteomes" id="UP000473014">
    <property type="component" value="Unassembled WGS sequence"/>
</dbReference>
<dbReference type="EMBL" id="WIXO01000001">
    <property type="protein sequence ID" value="MTE20951.1"/>
    <property type="molecule type" value="Genomic_DNA"/>
</dbReference>
<dbReference type="OrthoDB" id="9801249at2"/>
<dbReference type="Gene3D" id="3.40.50.1100">
    <property type="match status" value="2"/>
</dbReference>
<dbReference type="GO" id="GO:0019148">
    <property type="term" value="F:D-cysteine desulfhydrase activity"/>
    <property type="evidence" value="ECO:0007669"/>
    <property type="project" value="TreeGrafter"/>
</dbReference>
<dbReference type="InterPro" id="IPR027278">
    <property type="entry name" value="ACCD_DCysDesulf"/>
</dbReference>
<comment type="cofactor">
    <cofactor evidence="1">
        <name>pyridoxal 5'-phosphate</name>
        <dbReference type="ChEBI" id="CHEBI:597326"/>
    </cofactor>
</comment>